<dbReference type="KEGG" id="vg:26638862"/>
<reference evidence="1 2" key="1">
    <citation type="submission" date="2015-04" db="EMBL/GenBank/DDBJ databases">
        <authorList>
            <person name="Hodson T.S."/>
            <person name="Hyde J.R."/>
            <person name="Schouten J.T."/>
            <person name="Crockett J.T."/>
            <person name="Smith T.A."/>
            <person name="Merrill B.D."/>
            <person name="Crook M.B."/>
            <person name="Griffitts J.S."/>
            <person name="Burnett S.H."/>
            <person name="Grose J.H."/>
            <person name="Breakwell D.P."/>
        </authorList>
    </citation>
    <scope>NUCLEOTIDE SEQUENCE [LARGE SCALE GENOMIC DNA]</scope>
</reference>
<name>A0A0F6WCN3_9CAUD</name>
<protein>
    <submittedName>
        <fullName evidence="1">Uncharacterized protein</fullName>
    </submittedName>
</protein>
<organism evidence="1 2">
    <name type="scientific">Sinorhizobium phage phiN3</name>
    <dbReference type="NCBI Taxonomy" id="1647405"/>
    <lineage>
        <taxon>Viruses</taxon>
        <taxon>Duplodnaviria</taxon>
        <taxon>Heunggongvirae</taxon>
        <taxon>Uroviricota</taxon>
        <taxon>Caudoviricetes</taxon>
        <taxon>Emdodecavirus</taxon>
        <taxon>Emdodecavirus N3</taxon>
    </lineage>
</organism>
<accession>A0A0F6WCN3</accession>
<keyword evidence="2" id="KW-1185">Reference proteome</keyword>
<gene>
    <name evidence="1" type="ORF">PHIN3_131</name>
</gene>
<evidence type="ECO:0000313" key="1">
    <source>
        <dbReference type="EMBL" id="AKF13395.2"/>
    </source>
</evidence>
<dbReference type="EMBL" id="KR052482">
    <property type="protein sequence ID" value="AKF13395.2"/>
    <property type="molecule type" value="Genomic_DNA"/>
</dbReference>
<evidence type="ECO:0000313" key="2">
    <source>
        <dbReference type="Proteomes" id="UP000202958"/>
    </source>
</evidence>
<dbReference type="RefSeq" id="YP_009212371.1">
    <property type="nucleotide sequence ID" value="NC_028945.1"/>
</dbReference>
<sequence>MTTFVKNVNENYSLDYGKVLEMKKTIEREITTVDEYVQWVRDWRKLNASLVASIQYMRDVKNDIKTGRKASNSDRGTAINRAYGTKLELRPHARKLYELRVENKARFKAGEFGDPTFKAREGLEGVLVA</sequence>
<dbReference type="Proteomes" id="UP000202958">
    <property type="component" value="Segment"/>
</dbReference>
<dbReference type="GeneID" id="26638862"/>
<proteinExistence type="predicted"/>